<feature type="region of interest" description="Disordered" evidence="4">
    <location>
        <begin position="1"/>
        <end position="121"/>
    </location>
</feature>
<dbReference type="Proteomes" id="UP000000305">
    <property type="component" value="Unassembled WGS sequence"/>
</dbReference>
<dbReference type="AlphaFoldDB" id="E9G4C0"/>
<evidence type="ECO:0000313" key="6">
    <source>
        <dbReference type="Proteomes" id="UP000000305"/>
    </source>
</evidence>
<dbReference type="OrthoDB" id="5406014at2759"/>
<dbReference type="HOGENOM" id="CLU_458028_0_0_1"/>
<evidence type="ECO:0000256" key="3">
    <source>
        <dbReference type="PROSITE-ProRule" id="PRU00023"/>
    </source>
</evidence>
<feature type="repeat" description="ANK" evidence="3">
    <location>
        <begin position="312"/>
        <end position="332"/>
    </location>
</feature>
<proteinExistence type="predicted"/>
<keyword evidence="1" id="KW-0677">Repeat</keyword>
<feature type="compositionally biased region" description="Low complexity" evidence="4">
    <location>
        <begin position="18"/>
        <end position="33"/>
    </location>
</feature>
<dbReference type="KEGG" id="dpx:DAPPUDRAFT_237770"/>
<feature type="compositionally biased region" description="Polar residues" evidence="4">
    <location>
        <begin position="1"/>
        <end position="10"/>
    </location>
</feature>
<accession>E9G4C0</accession>
<dbReference type="PROSITE" id="PS50297">
    <property type="entry name" value="ANK_REP_REGION"/>
    <property type="match status" value="1"/>
</dbReference>
<feature type="compositionally biased region" description="Basic residues" evidence="4">
    <location>
        <begin position="584"/>
        <end position="596"/>
    </location>
</feature>
<reference evidence="5 6" key="1">
    <citation type="journal article" date="2011" name="Science">
        <title>The ecoresponsive genome of Daphnia pulex.</title>
        <authorList>
            <person name="Colbourne J.K."/>
            <person name="Pfrender M.E."/>
            <person name="Gilbert D."/>
            <person name="Thomas W.K."/>
            <person name="Tucker A."/>
            <person name="Oakley T.H."/>
            <person name="Tokishita S."/>
            <person name="Aerts A."/>
            <person name="Arnold G.J."/>
            <person name="Basu M.K."/>
            <person name="Bauer D.J."/>
            <person name="Caceres C.E."/>
            <person name="Carmel L."/>
            <person name="Casola C."/>
            <person name="Choi J.H."/>
            <person name="Detter J.C."/>
            <person name="Dong Q."/>
            <person name="Dusheyko S."/>
            <person name="Eads B.D."/>
            <person name="Frohlich T."/>
            <person name="Geiler-Samerotte K.A."/>
            <person name="Gerlach D."/>
            <person name="Hatcher P."/>
            <person name="Jogdeo S."/>
            <person name="Krijgsveld J."/>
            <person name="Kriventseva E.V."/>
            <person name="Kultz D."/>
            <person name="Laforsch C."/>
            <person name="Lindquist E."/>
            <person name="Lopez J."/>
            <person name="Manak J.R."/>
            <person name="Muller J."/>
            <person name="Pangilinan J."/>
            <person name="Patwardhan R.P."/>
            <person name="Pitluck S."/>
            <person name="Pritham E.J."/>
            <person name="Rechtsteiner A."/>
            <person name="Rho M."/>
            <person name="Rogozin I.B."/>
            <person name="Sakarya O."/>
            <person name="Salamov A."/>
            <person name="Schaack S."/>
            <person name="Shapiro H."/>
            <person name="Shiga Y."/>
            <person name="Skalitzky C."/>
            <person name="Smith Z."/>
            <person name="Souvorov A."/>
            <person name="Sung W."/>
            <person name="Tang Z."/>
            <person name="Tsuchiya D."/>
            <person name="Tu H."/>
            <person name="Vos H."/>
            <person name="Wang M."/>
            <person name="Wolf Y.I."/>
            <person name="Yamagata H."/>
            <person name="Yamada T."/>
            <person name="Ye Y."/>
            <person name="Shaw J.R."/>
            <person name="Andrews J."/>
            <person name="Crease T.J."/>
            <person name="Tang H."/>
            <person name="Lucas S.M."/>
            <person name="Robertson H.M."/>
            <person name="Bork P."/>
            <person name="Koonin E.V."/>
            <person name="Zdobnov E.M."/>
            <person name="Grigoriev I.V."/>
            <person name="Lynch M."/>
            <person name="Boore J.L."/>
        </authorList>
    </citation>
    <scope>NUCLEOTIDE SEQUENCE [LARGE SCALE GENOMIC DNA]</scope>
</reference>
<feature type="compositionally biased region" description="Low complexity" evidence="4">
    <location>
        <begin position="67"/>
        <end position="78"/>
    </location>
</feature>
<feature type="region of interest" description="Disordered" evidence="4">
    <location>
        <begin position="559"/>
        <end position="596"/>
    </location>
</feature>
<keyword evidence="6" id="KW-1185">Reference proteome</keyword>
<dbReference type="InterPro" id="IPR036770">
    <property type="entry name" value="Ankyrin_rpt-contain_sf"/>
</dbReference>
<evidence type="ECO:0000256" key="2">
    <source>
        <dbReference type="ARBA" id="ARBA00023043"/>
    </source>
</evidence>
<evidence type="ECO:0000256" key="4">
    <source>
        <dbReference type="SAM" id="MobiDB-lite"/>
    </source>
</evidence>
<dbReference type="Gene3D" id="1.25.40.20">
    <property type="entry name" value="Ankyrin repeat-containing domain"/>
    <property type="match status" value="1"/>
</dbReference>
<dbReference type="PANTHER" id="PTHR24173">
    <property type="entry name" value="ANKYRIN REPEAT CONTAINING"/>
    <property type="match status" value="1"/>
</dbReference>
<keyword evidence="2 3" id="KW-0040">ANK repeat</keyword>
<gene>
    <name evidence="5" type="ORF">DAPPUDRAFT_237770</name>
</gene>
<dbReference type="PANTHER" id="PTHR24173:SF40">
    <property type="entry name" value="AGAP006757-PA"/>
    <property type="match status" value="1"/>
</dbReference>
<sequence>MAAQRSSLGNNDVPPVVPGRSRSPSYIRSISASQLPTTTMSSPNNNNNNNNNKPPPVPRNSLIRSKSAQLYQQQQASQVMTPLPHPPIQVKNNHHHHPLNDPVAAAGGHHHNNNNNNIKDLPESIPAESVLMSKSFSFESPNGVRRKIPVTPVLSTGPKKSSQHHDTLHYRHGTLVFPSDSSIGQPNKSIDSIPVQLNSPSQSSSEAVMSPAAGPAEPVIHHHQFSHPAAIFNQFVVSLVDHSLLKLCQDGDVGTLSRYLALHHDKVPARSLNAIDATGKSSLLQTAMTGNVPIARLLVKLPGLDVNLADNEGNTALHLAAQAGHADIVSLLTLCPNLTIDIRNNAGLTALMKASLQGRVRCTRLLLLAGASPVLRDFGRGLCSVEWARLTGRSKCVEIIDKYMDKMQLNLGLGLKSFHHGGGVVASSEPSLQQFSKRSSLVLLPSSKTKDSWVKNTLKKAIRIVSGGSDPPSNKGSTFSVASQLTGSGVMSASVLLPGDPSRRSSMPVLPTSSGGAGGGGASGFVAELFDRHRSQYHRSSSHQHSNFVVPRIQVSYWSNTAGGNIPPPPPGAPKVIPPEMRPSHSRQRSRSSIRS</sequence>
<feature type="region of interest" description="Disordered" evidence="4">
    <location>
        <begin position="498"/>
        <end position="520"/>
    </location>
</feature>
<feature type="compositionally biased region" description="Pro residues" evidence="4">
    <location>
        <begin position="566"/>
        <end position="581"/>
    </location>
</feature>
<name>E9G4C0_DAPPU</name>
<dbReference type="STRING" id="6669.E9G4C0"/>
<dbReference type="InterPro" id="IPR002110">
    <property type="entry name" value="Ankyrin_rpt"/>
</dbReference>
<dbReference type="InParanoid" id="E9G4C0"/>
<protein>
    <submittedName>
        <fullName evidence="5">Uncharacterized protein</fullName>
    </submittedName>
</protein>
<organism evidence="5 6">
    <name type="scientific">Daphnia pulex</name>
    <name type="common">Water flea</name>
    <dbReference type="NCBI Taxonomy" id="6669"/>
    <lineage>
        <taxon>Eukaryota</taxon>
        <taxon>Metazoa</taxon>
        <taxon>Ecdysozoa</taxon>
        <taxon>Arthropoda</taxon>
        <taxon>Crustacea</taxon>
        <taxon>Branchiopoda</taxon>
        <taxon>Diplostraca</taxon>
        <taxon>Cladocera</taxon>
        <taxon>Anomopoda</taxon>
        <taxon>Daphniidae</taxon>
        <taxon>Daphnia</taxon>
    </lineage>
</organism>
<evidence type="ECO:0000313" key="5">
    <source>
        <dbReference type="EMBL" id="EFX85265.1"/>
    </source>
</evidence>
<dbReference type="Pfam" id="PF12796">
    <property type="entry name" value="Ank_2"/>
    <property type="match status" value="1"/>
</dbReference>
<dbReference type="PROSITE" id="PS50088">
    <property type="entry name" value="ANK_REPEAT"/>
    <property type="match status" value="1"/>
</dbReference>
<dbReference type="EMBL" id="GL732532">
    <property type="protein sequence ID" value="EFX85265.1"/>
    <property type="molecule type" value="Genomic_DNA"/>
</dbReference>
<dbReference type="eggNOG" id="ENOG502S4H1">
    <property type="taxonomic scope" value="Eukaryota"/>
</dbReference>
<dbReference type="SUPFAM" id="SSF48403">
    <property type="entry name" value="Ankyrin repeat"/>
    <property type="match status" value="1"/>
</dbReference>
<dbReference type="SMART" id="SM00248">
    <property type="entry name" value="ANK"/>
    <property type="match status" value="3"/>
</dbReference>
<feature type="compositionally biased region" description="Low complexity" evidence="4">
    <location>
        <begin position="43"/>
        <end position="52"/>
    </location>
</feature>
<evidence type="ECO:0000256" key="1">
    <source>
        <dbReference type="ARBA" id="ARBA00022737"/>
    </source>
</evidence>